<evidence type="ECO:0000313" key="2">
    <source>
        <dbReference type="EMBL" id="AIF82933.1"/>
    </source>
</evidence>
<feature type="region of interest" description="Disordered" evidence="1">
    <location>
        <begin position="1"/>
        <end position="20"/>
    </location>
</feature>
<organism evidence="2 3">
    <name type="scientific">Candidatus Nitrososphaera evergladensis SR1</name>
    <dbReference type="NCBI Taxonomy" id="1459636"/>
    <lineage>
        <taxon>Archaea</taxon>
        <taxon>Nitrososphaerota</taxon>
        <taxon>Nitrososphaeria</taxon>
        <taxon>Nitrososphaerales</taxon>
        <taxon>Nitrososphaeraceae</taxon>
        <taxon>Nitrososphaera</taxon>
    </lineage>
</organism>
<evidence type="ECO:0000256" key="1">
    <source>
        <dbReference type="SAM" id="MobiDB-lite"/>
    </source>
</evidence>
<name>A0A075MNZ0_9ARCH</name>
<feature type="compositionally biased region" description="Polar residues" evidence="1">
    <location>
        <begin position="1"/>
        <end position="10"/>
    </location>
</feature>
<protein>
    <submittedName>
        <fullName evidence="2">Uncharacterized protein</fullName>
    </submittedName>
</protein>
<dbReference type="Proteomes" id="UP000028194">
    <property type="component" value="Chromosome"/>
</dbReference>
<dbReference type="STRING" id="1459636.NTE_00857"/>
<dbReference type="HOGENOM" id="CLU_192648_0_0_2"/>
<gene>
    <name evidence="2" type="ORF">NTE_00857</name>
</gene>
<dbReference type="AlphaFoldDB" id="A0A075MNZ0"/>
<sequence>MSNNQKNTGSIPGKDLGRAMNNLRKSLGPTVVDLLITDLQRQGITLAGGESYSIKQVEGALKKTFGQDGGELLTDMISKSLQEP</sequence>
<dbReference type="EMBL" id="CP007174">
    <property type="protein sequence ID" value="AIF82933.1"/>
    <property type="molecule type" value="Genomic_DNA"/>
</dbReference>
<evidence type="ECO:0000313" key="3">
    <source>
        <dbReference type="Proteomes" id="UP000028194"/>
    </source>
</evidence>
<proteinExistence type="predicted"/>
<dbReference type="OrthoDB" id="374052at2157"/>
<keyword evidence="3" id="KW-1185">Reference proteome</keyword>
<dbReference type="RefSeq" id="WP_148699803.1">
    <property type="nucleotide sequence ID" value="NZ_CP007174.1"/>
</dbReference>
<dbReference type="KEGG" id="nev:NTE_00857"/>
<reference evidence="2 3" key="1">
    <citation type="journal article" date="2014" name="PLoS ONE">
        <title>Genome Sequence of Candidatus Nitrososphaera evergladensis from Group I.1b Enriched from Everglades Soil Reveals Novel Genomic Features of the Ammonia-Oxidizing Archaea.</title>
        <authorList>
            <person name="Zhalnina K.V."/>
            <person name="Dias R."/>
            <person name="Leonard M.T."/>
            <person name="Dorr de Quadros P."/>
            <person name="Camargo F.A."/>
            <person name="Drew J.C."/>
            <person name="Farmerie W.G."/>
            <person name="Daroub S.H."/>
            <person name="Triplett E.W."/>
        </authorList>
    </citation>
    <scope>NUCLEOTIDE SEQUENCE [LARGE SCALE GENOMIC DNA]</scope>
    <source>
        <strain evidence="2 3">SR1</strain>
    </source>
</reference>
<accession>A0A075MNZ0</accession>
<dbReference type="GeneID" id="41596700"/>